<accession>A0AAW2Z4T1</accession>
<feature type="coiled-coil region" evidence="1">
    <location>
        <begin position="502"/>
        <end position="570"/>
    </location>
</feature>
<name>A0AAW2Z4T1_9EUKA</name>
<proteinExistence type="predicted"/>
<gene>
    <name evidence="2" type="ORF">AKO1_005205</name>
</gene>
<dbReference type="EMBL" id="JAOPGA020001039">
    <property type="protein sequence ID" value="KAL0484404.1"/>
    <property type="molecule type" value="Genomic_DNA"/>
</dbReference>
<evidence type="ECO:0000313" key="3">
    <source>
        <dbReference type="Proteomes" id="UP001431209"/>
    </source>
</evidence>
<protein>
    <submittedName>
        <fullName evidence="2">Laminin subunit lamb4</fullName>
    </submittedName>
</protein>
<comment type="caution">
    <text evidence="2">The sequence shown here is derived from an EMBL/GenBank/DDBJ whole genome shotgun (WGS) entry which is preliminary data.</text>
</comment>
<dbReference type="AlphaFoldDB" id="A0AAW2Z4T1"/>
<evidence type="ECO:0000313" key="2">
    <source>
        <dbReference type="EMBL" id="KAL0484404.1"/>
    </source>
</evidence>
<sequence>MSGATLSLSPQEQKQLIEAEQALRQRVRDDTDEAQYALVSNLIILCHNIENAFRDVRNTQDGETSVTGQISDKLREIENLKRKYDQQNATLYENSADLADSVEQLKDFERLYVEEKRNYDNEFNQGAKLKDQLKEAEDNQRKLKSKLDETIVKINKLNRESDDAQKKYNRLTILVNNNKDTYFQEDQRIKDLERQIETRESDIASLDALIAQLEEKIKQVNRDINRLKDNEKALDNFANKPTEVRQKWEQSVDALQEYERGLNELANQMIENGLIAGEEDISPCVVTEQQIKINKFEQRIRDRRAAIQAEKTKKEIELKELTNEYNNALEMKNQRRDELAQFTLEKNRLNERLKQRSSESLQTENELNAADRLWKDKITDLTTAKNDESNINNEIAKLDSDIELLNKELANKTADIRDAHKRKDESRLKLSELRDSLKDKYDRLGDLIQDFHLLSNHLINLRSEVRKMGLHYEATRGDITKSNDNLRSARREIADHLCAGEIDSLRRRNKQLEQSLADSSSSKTVEADCEIYKQQLERERAIVAELRDENERLRQELDALRSQTQQHIVEPSIVHTLVDVVTTTNTDGAVTTETKILEEFPEKE</sequence>
<feature type="coiled-coil region" evidence="1">
    <location>
        <begin position="304"/>
        <end position="422"/>
    </location>
</feature>
<reference evidence="2 3" key="1">
    <citation type="submission" date="2024-03" db="EMBL/GenBank/DDBJ databases">
        <title>The Acrasis kona genome and developmental transcriptomes reveal deep origins of eukaryotic multicellular pathways.</title>
        <authorList>
            <person name="Sheikh S."/>
            <person name="Fu C.-J."/>
            <person name="Brown M.W."/>
            <person name="Baldauf S.L."/>
        </authorList>
    </citation>
    <scope>NUCLEOTIDE SEQUENCE [LARGE SCALE GENOMIC DNA]</scope>
    <source>
        <strain evidence="2 3">ATCC MYA-3509</strain>
    </source>
</reference>
<keyword evidence="3" id="KW-1185">Reference proteome</keyword>
<keyword evidence="1" id="KW-0175">Coiled coil</keyword>
<feature type="coiled-coil region" evidence="1">
    <location>
        <begin position="70"/>
        <end position="230"/>
    </location>
</feature>
<evidence type="ECO:0000256" key="1">
    <source>
        <dbReference type="SAM" id="Coils"/>
    </source>
</evidence>
<dbReference type="Proteomes" id="UP001431209">
    <property type="component" value="Unassembled WGS sequence"/>
</dbReference>
<organism evidence="2 3">
    <name type="scientific">Acrasis kona</name>
    <dbReference type="NCBI Taxonomy" id="1008807"/>
    <lineage>
        <taxon>Eukaryota</taxon>
        <taxon>Discoba</taxon>
        <taxon>Heterolobosea</taxon>
        <taxon>Tetramitia</taxon>
        <taxon>Eutetramitia</taxon>
        <taxon>Acrasidae</taxon>
        <taxon>Acrasis</taxon>
    </lineage>
</organism>